<dbReference type="Gene3D" id="3.40.50.1820">
    <property type="entry name" value="alpha/beta hydrolase"/>
    <property type="match status" value="1"/>
</dbReference>
<keyword evidence="2 3" id="KW-0378">Hydrolase</keyword>
<evidence type="ECO:0000259" key="4">
    <source>
        <dbReference type="Pfam" id="PF00135"/>
    </source>
</evidence>
<dbReference type="Pfam" id="PF00135">
    <property type="entry name" value="COesterase"/>
    <property type="match status" value="1"/>
</dbReference>
<dbReference type="Proteomes" id="UP001347796">
    <property type="component" value="Unassembled WGS sequence"/>
</dbReference>
<feature type="chain" id="PRO_5042666221" description="Carboxylic ester hydrolase" evidence="3">
    <location>
        <begin position="22"/>
        <end position="549"/>
    </location>
</feature>
<reference evidence="5 6" key="1">
    <citation type="submission" date="2024-01" db="EMBL/GenBank/DDBJ databases">
        <title>The genome of the rayed Mediterranean limpet Patella caerulea (Linnaeus, 1758).</title>
        <authorList>
            <person name="Anh-Thu Weber A."/>
            <person name="Halstead-Nussloch G."/>
        </authorList>
    </citation>
    <scope>NUCLEOTIDE SEQUENCE [LARGE SCALE GENOMIC DNA]</scope>
    <source>
        <strain evidence="5">AATW-2023a</strain>
        <tissue evidence="5">Whole specimen</tissue>
    </source>
</reference>
<sequence length="549" mass="60741">MKWIFCLFAIYCALDFHFVDSVLVNTPLGSILGTVKQYGARNVLQFLNVPYAEPPVGLLRFQKPVPVRPWIGILNATAYGPACVQSQLPIHQMSENCLKLNIYIPNSINIRSPRAVMVYIHGGGYINGQGKSQDGALLALTGDVIVITINYRLDVFGFLGTEYLELPGNYGLWDQRQSFLWVRNYIAAFGGNPNLVTIFGESAGAYSVGLHLVSNRNTGLFNRAICESGTTLSPRALAFDPIGFSRRFLIQIGCFPSGNVRNVSICLISKPAVDILLASNIAKQEHFLAFRLEIGPVVDGDFLQKQPFQLLTAPDIPLPNVDLMAGTNSAEGILILGPLSGYQNQLQMDLRQGIPTRVLCFNISTAISRDYYLNSPLVANEICQTYSSAGLPDDQQARQVVDMYGDMSFLAPTVAILDVHTQLSKGRSSYQYYFTHEAVSSTIRVNYPWFVGVPHAGELPFVFGPAISFPPGTTYTQAEVEFSNKLQIYWTNFAKRGNPNGLHIQSWTRYSTAKSFINLDLVMSPGNHIFPDRMKLWLSKNPVAFPIVG</sequence>
<dbReference type="EMBL" id="JAZGQO010000014">
    <property type="protein sequence ID" value="KAK6170150.1"/>
    <property type="molecule type" value="Genomic_DNA"/>
</dbReference>
<dbReference type="InterPro" id="IPR029058">
    <property type="entry name" value="AB_hydrolase_fold"/>
</dbReference>
<feature type="domain" description="Carboxylesterase type B" evidence="4">
    <location>
        <begin position="22"/>
        <end position="523"/>
    </location>
</feature>
<gene>
    <name evidence="5" type="ORF">SNE40_018615</name>
</gene>
<dbReference type="InterPro" id="IPR051093">
    <property type="entry name" value="Neuroligin/BSAL"/>
</dbReference>
<dbReference type="InterPro" id="IPR019826">
    <property type="entry name" value="Carboxylesterase_B_AS"/>
</dbReference>
<proteinExistence type="inferred from homology"/>
<accession>A0AAN8J5B8</accession>
<evidence type="ECO:0000256" key="1">
    <source>
        <dbReference type="ARBA" id="ARBA00005964"/>
    </source>
</evidence>
<dbReference type="PANTHER" id="PTHR43903">
    <property type="entry name" value="NEUROLIGIN"/>
    <property type="match status" value="1"/>
</dbReference>
<dbReference type="InterPro" id="IPR002018">
    <property type="entry name" value="CarbesteraseB"/>
</dbReference>
<evidence type="ECO:0000256" key="3">
    <source>
        <dbReference type="RuleBase" id="RU361235"/>
    </source>
</evidence>
<protein>
    <recommendedName>
        <fullName evidence="3">Carboxylic ester hydrolase</fullName>
        <ecNumber evidence="3">3.1.1.-</ecNumber>
    </recommendedName>
</protein>
<dbReference type="EC" id="3.1.1.-" evidence="3"/>
<keyword evidence="6" id="KW-1185">Reference proteome</keyword>
<dbReference type="AlphaFoldDB" id="A0AAN8J5B8"/>
<comment type="caution">
    <text evidence="5">The sequence shown here is derived from an EMBL/GenBank/DDBJ whole genome shotgun (WGS) entry which is preliminary data.</text>
</comment>
<evidence type="ECO:0000313" key="5">
    <source>
        <dbReference type="EMBL" id="KAK6170150.1"/>
    </source>
</evidence>
<organism evidence="5 6">
    <name type="scientific">Patella caerulea</name>
    <name type="common">Rayed Mediterranean limpet</name>
    <dbReference type="NCBI Taxonomy" id="87958"/>
    <lineage>
        <taxon>Eukaryota</taxon>
        <taxon>Metazoa</taxon>
        <taxon>Spiralia</taxon>
        <taxon>Lophotrochozoa</taxon>
        <taxon>Mollusca</taxon>
        <taxon>Gastropoda</taxon>
        <taxon>Patellogastropoda</taxon>
        <taxon>Patelloidea</taxon>
        <taxon>Patellidae</taxon>
        <taxon>Patella</taxon>
    </lineage>
</organism>
<keyword evidence="3" id="KW-0732">Signal</keyword>
<feature type="signal peptide" evidence="3">
    <location>
        <begin position="1"/>
        <end position="21"/>
    </location>
</feature>
<comment type="similarity">
    <text evidence="1 3">Belongs to the type-B carboxylesterase/lipase family.</text>
</comment>
<dbReference type="PROSITE" id="PS00122">
    <property type="entry name" value="CARBOXYLESTERASE_B_1"/>
    <property type="match status" value="1"/>
</dbReference>
<name>A0AAN8J5B8_PATCE</name>
<evidence type="ECO:0000256" key="2">
    <source>
        <dbReference type="ARBA" id="ARBA00022801"/>
    </source>
</evidence>
<dbReference type="SUPFAM" id="SSF53474">
    <property type="entry name" value="alpha/beta-Hydrolases"/>
    <property type="match status" value="1"/>
</dbReference>
<dbReference type="GO" id="GO:0016787">
    <property type="term" value="F:hydrolase activity"/>
    <property type="evidence" value="ECO:0007669"/>
    <property type="project" value="UniProtKB-KW"/>
</dbReference>
<evidence type="ECO:0000313" key="6">
    <source>
        <dbReference type="Proteomes" id="UP001347796"/>
    </source>
</evidence>